<dbReference type="AlphaFoldDB" id="A0A1V0NDC4"/>
<dbReference type="Proteomes" id="UP000192085">
    <property type="component" value="Chromosome"/>
</dbReference>
<evidence type="ECO:0000313" key="2">
    <source>
        <dbReference type="Proteomes" id="UP000192085"/>
    </source>
</evidence>
<gene>
    <name evidence="1" type="ORF">LL275_0278</name>
</gene>
<dbReference type="EMBL" id="CP015897">
    <property type="protein sequence ID" value="ARD97915.1"/>
    <property type="molecule type" value="Genomic_DNA"/>
</dbReference>
<name>A0A1V0NDC4_LACLL</name>
<evidence type="ECO:0000313" key="1">
    <source>
        <dbReference type="EMBL" id="ARD97915.1"/>
    </source>
</evidence>
<protein>
    <submittedName>
        <fullName evidence="1">Uncharacterized protein</fullName>
    </submittedName>
</protein>
<accession>A0A1V0NDC4</accession>
<dbReference type="RefSeq" id="WP_003131153.1">
    <property type="nucleotide sequence ID" value="NZ_CAKMCT010000001.1"/>
</dbReference>
<reference evidence="1 2" key="1">
    <citation type="journal article" date="2017" name="BMC Genomics">
        <title>Comparative and functional genomics of the Lactococcus lactis taxon; insights into evolution and niche adaptation.</title>
        <authorList>
            <person name="Kelleher P."/>
            <person name="Bottacini F."/>
            <person name="Mahony J."/>
            <person name="Kilcawley K.N."/>
            <person name="van Sinderen D."/>
        </authorList>
    </citation>
    <scope>NUCLEOTIDE SEQUENCE [LARGE SCALE GENOMIC DNA]</scope>
    <source>
        <strain evidence="1 2">275</strain>
    </source>
</reference>
<sequence length="199" mass="23151">MIINFYTNEESCYGFENKTQMVFVRKNEVTSEGNQKMLWSIIGSGSLLSPFLTDFSLYLNHFSNEMNILLWLLLSSLGLCIISFLISCVFILITDRKNEKLFKASGQNRALSQNEWRDIEKYESSNRLRLAMIWGAIVLFMSILFPLGNFYLTHNDGFIFALIQTLIFGITVCFLLFYINHRATKNRRKILNLHNSMIT</sequence>
<proteinExistence type="predicted"/>
<organism evidence="1 2">
    <name type="scientific">Lactococcus lactis subsp. lactis</name>
    <name type="common">Streptococcus lactis</name>
    <dbReference type="NCBI Taxonomy" id="1360"/>
    <lineage>
        <taxon>Bacteria</taxon>
        <taxon>Bacillati</taxon>
        <taxon>Bacillota</taxon>
        <taxon>Bacilli</taxon>
        <taxon>Lactobacillales</taxon>
        <taxon>Streptococcaceae</taxon>
        <taxon>Lactococcus</taxon>
    </lineage>
</organism>